<organism evidence="6 7">
    <name type="scientific">Thalictrum thalictroides</name>
    <name type="common">Rue-anemone</name>
    <name type="synonym">Anemone thalictroides</name>
    <dbReference type="NCBI Taxonomy" id="46969"/>
    <lineage>
        <taxon>Eukaryota</taxon>
        <taxon>Viridiplantae</taxon>
        <taxon>Streptophyta</taxon>
        <taxon>Embryophyta</taxon>
        <taxon>Tracheophyta</taxon>
        <taxon>Spermatophyta</taxon>
        <taxon>Magnoliopsida</taxon>
        <taxon>Ranunculales</taxon>
        <taxon>Ranunculaceae</taxon>
        <taxon>Thalictroideae</taxon>
        <taxon>Thalictrum</taxon>
    </lineage>
</organism>
<keyword evidence="4 6" id="KW-0808">Transferase</keyword>
<accession>A0A7J6WDY4</accession>
<dbReference type="EMBL" id="JABWDY010018230">
    <property type="protein sequence ID" value="KAF5194820.1"/>
    <property type="molecule type" value="Genomic_DNA"/>
</dbReference>
<dbReference type="InterPro" id="IPR045088">
    <property type="entry name" value="ALAT1/2-like"/>
</dbReference>
<keyword evidence="3 6" id="KW-0032">Aminotransferase</keyword>
<evidence type="ECO:0000313" key="7">
    <source>
        <dbReference type="Proteomes" id="UP000554482"/>
    </source>
</evidence>
<dbReference type="PANTHER" id="PTHR11751">
    <property type="entry name" value="ALANINE AMINOTRANSFERASE"/>
    <property type="match status" value="1"/>
</dbReference>
<evidence type="ECO:0000256" key="1">
    <source>
        <dbReference type="ARBA" id="ARBA00001933"/>
    </source>
</evidence>
<keyword evidence="7" id="KW-1185">Reference proteome</keyword>
<evidence type="ECO:0000256" key="3">
    <source>
        <dbReference type="ARBA" id="ARBA00022576"/>
    </source>
</evidence>
<proteinExistence type="predicted"/>
<dbReference type="InterPro" id="IPR015421">
    <property type="entry name" value="PyrdxlP-dep_Trfase_major"/>
</dbReference>
<dbReference type="GO" id="GO:0004021">
    <property type="term" value="F:L-alanine:2-oxoglutarate aminotransferase activity"/>
    <property type="evidence" value="ECO:0007669"/>
    <property type="project" value="TreeGrafter"/>
</dbReference>
<dbReference type="AlphaFoldDB" id="A0A7J6WDY4"/>
<protein>
    <submittedName>
        <fullName evidence="6">Alanine aminotransferase</fullName>
    </submittedName>
</protein>
<evidence type="ECO:0000313" key="6">
    <source>
        <dbReference type="EMBL" id="KAF5194820.1"/>
    </source>
</evidence>
<dbReference type="OrthoDB" id="1732682at2759"/>
<evidence type="ECO:0000256" key="2">
    <source>
        <dbReference type="ARBA" id="ARBA00011738"/>
    </source>
</evidence>
<sequence length="119" mass="12878">MIQLITTNSAKDNPAILGGNPASSSSYVVIAIDTDSSLMAFYKSGNKEWTSVPTMLQLLIRSENDGIFCPIPQYPLYSASIALHSGTLVPYYLNEATGWGMEVSELKKPGSCPIKGHYC</sequence>
<dbReference type="Gene3D" id="3.40.640.10">
    <property type="entry name" value="Type I PLP-dependent aspartate aminotransferase-like (Major domain)"/>
    <property type="match status" value="1"/>
</dbReference>
<comment type="cofactor">
    <cofactor evidence="1">
        <name>pyridoxal 5'-phosphate</name>
        <dbReference type="ChEBI" id="CHEBI:597326"/>
    </cofactor>
</comment>
<gene>
    <name evidence="6" type="ORF">FRX31_015594</name>
</gene>
<dbReference type="PANTHER" id="PTHR11751:SF29">
    <property type="entry name" value="ALANINE TRANSAMINASE"/>
    <property type="match status" value="1"/>
</dbReference>
<reference evidence="6 7" key="1">
    <citation type="submission" date="2020-06" db="EMBL/GenBank/DDBJ databases">
        <title>Transcriptomic and genomic resources for Thalictrum thalictroides and T. hernandezii: Facilitating candidate gene discovery in an emerging model plant lineage.</title>
        <authorList>
            <person name="Arias T."/>
            <person name="Riano-Pachon D.M."/>
            <person name="Di Stilio V.S."/>
        </authorList>
    </citation>
    <scope>NUCLEOTIDE SEQUENCE [LARGE SCALE GENOMIC DNA]</scope>
    <source>
        <strain evidence="7">cv. WT478/WT964</strain>
        <tissue evidence="6">Leaves</tissue>
    </source>
</reference>
<keyword evidence="5" id="KW-0663">Pyridoxal phosphate</keyword>
<dbReference type="SUPFAM" id="SSF53383">
    <property type="entry name" value="PLP-dependent transferases"/>
    <property type="match status" value="1"/>
</dbReference>
<comment type="subunit">
    <text evidence="2">Homodimer.</text>
</comment>
<dbReference type="Proteomes" id="UP000554482">
    <property type="component" value="Unassembled WGS sequence"/>
</dbReference>
<name>A0A7J6WDY4_THATH</name>
<evidence type="ECO:0000256" key="5">
    <source>
        <dbReference type="ARBA" id="ARBA00022898"/>
    </source>
</evidence>
<evidence type="ECO:0000256" key="4">
    <source>
        <dbReference type="ARBA" id="ARBA00022679"/>
    </source>
</evidence>
<comment type="caution">
    <text evidence="6">The sequence shown here is derived from an EMBL/GenBank/DDBJ whole genome shotgun (WGS) entry which is preliminary data.</text>
</comment>
<dbReference type="InterPro" id="IPR015424">
    <property type="entry name" value="PyrdxlP-dep_Trfase"/>
</dbReference>